<proteinExistence type="inferred from homology"/>
<dbReference type="Gene3D" id="3.50.50.60">
    <property type="entry name" value="FAD/NAD(P)-binding domain"/>
    <property type="match status" value="2"/>
</dbReference>
<comment type="similarity">
    <text evidence="2">Belongs to the FAD-binding monooxygenase family.</text>
</comment>
<evidence type="ECO:0000256" key="1">
    <source>
        <dbReference type="ARBA" id="ARBA00001974"/>
    </source>
</evidence>
<dbReference type="Proteomes" id="UP000301751">
    <property type="component" value="Unassembled WGS sequence"/>
</dbReference>
<keyword evidence="7 8" id="KW-0503">Monooxygenase</keyword>
<dbReference type="InterPro" id="IPR050775">
    <property type="entry name" value="FAD-binding_Monooxygenases"/>
</dbReference>
<dbReference type="RefSeq" id="WP_137732767.1">
    <property type="nucleotide sequence ID" value="NZ_BJCL01000004.1"/>
</dbReference>
<gene>
    <name evidence="8" type="ORF">AQPW35_20960</name>
</gene>
<dbReference type="InterPro" id="IPR036188">
    <property type="entry name" value="FAD/NAD-bd_sf"/>
</dbReference>
<evidence type="ECO:0000256" key="6">
    <source>
        <dbReference type="ARBA" id="ARBA00023002"/>
    </source>
</evidence>
<dbReference type="OrthoDB" id="9790219at2"/>
<dbReference type="EMBL" id="BJCL01000004">
    <property type="protein sequence ID" value="GCL63015.1"/>
    <property type="molecule type" value="Genomic_DNA"/>
</dbReference>
<evidence type="ECO:0000256" key="4">
    <source>
        <dbReference type="ARBA" id="ARBA00022827"/>
    </source>
</evidence>
<comment type="cofactor">
    <cofactor evidence="1">
        <name>FAD</name>
        <dbReference type="ChEBI" id="CHEBI:57692"/>
    </cofactor>
</comment>
<evidence type="ECO:0000256" key="3">
    <source>
        <dbReference type="ARBA" id="ARBA00022630"/>
    </source>
</evidence>
<evidence type="ECO:0000313" key="9">
    <source>
        <dbReference type="Proteomes" id="UP000301751"/>
    </source>
</evidence>
<keyword evidence="3" id="KW-0285">Flavoprotein</keyword>
<accession>A0A480ATF9</accession>
<evidence type="ECO:0000256" key="2">
    <source>
        <dbReference type="ARBA" id="ARBA00010139"/>
    </source>
</evidence>
<dbReference type="PRINTS" id="PR00411">
    <property type="entry name" value="PNDRDTASEI"/>
</dbReference>
<comment type="caution">
    <text evidence="8">The sequence shown here is derived from an EMBL/GenBank/DDBJ whole genome shotgun (WGS) entry which is preliminary data.</text>
</comment>
<dbReference type="SUPFAM" id="SSF51905">
    <property type="entry name" value="FAD/NAD(P)-binding domain"/>
    <property type="match status" value="2"/>
</dbReference>
<evidence type="ECO:0000313" key="8">
    <source>
        <dbReference type="EMBL" id="GCL63015.1"/>
    </source>
</evidence>
<organism evidence="8 9">
    <name type="scientific">Pseudaquabacterium pictum</name>
    <dbReference type="NCBI Taxonomy" id="2315236"/>
    <lineage>
        <taxon>Bacteria</taxon>
        <taxon>Pseudomonadati</taxon>
        <taxon>Pseudomonadota</taxon>
        <taxon>Betaproteobacteria</taxon>
        <taxon>Burkholderiales</taxon>
        <taxon>Sphaerotilaceae</taxon>
        <taxon>Pseudaquabacterium</taxon>
    </lineage>
</organism>
<keyword evidence="6" id="KW-0560">Oxidoreductase</keyword>
<evidence type="ECO:0000256" key="5">
    <source>
        <dbReference type="ARBA" id="ARBA00022857"/>
    </source>
</evidence>
<keyword evidence="9" id="KW-1185">Reference proteome</keyword>
<keyword evidence="4" id="KW-0274">FAD</keyword>
<dbReference type="Pfam" id="PF13738">
    <property type="entry name" value="Pyr_redox_3"/>
    <property type="match status" value="1"/>
</dbReference>
<keyword evidence="5" id="KW-0521">NADP</keyword>
<sequence length="537" mass="58151">MTHTPAPIDLLIVGAGFGGLYMLHTARQRGLTALVVEAAGGVGGTWYHNRYPGARVDIQSLEYSFGFDDALQQDWCWTERYAAQPELLAYANHVADRYALRDGILLDTRIAAAHWDEAALVWQVAAKDGRSWSARHLVLATGPLSTPNQPDFPGLSDFKGRVLHTAAWPHEPVDLTGLRVGVIGTGSSGVQTITTIAPQVAQLTVFQRTPTYAVPAHNGPLDKALEAQVKADYPAFRERNRKMMGGFGSMLPPNGFSAFSVSAEERERMFEERWQIGGFGLLGTFNDLIVNPAANELAGEFVRNKIRSIVHDPATAAALCPSHPIGCKRLCVDTGYYATFNRPNVRLVDLQTTPIDGFTATGVLAGGEEHTLDALILATGFDAMTGTMLRLDLRGRGGRSIQQHWRAGPLNYLGLCLSGFPNLYTLTGPGATAAFTNVIVAIEHQVQWIADTVTDLDARGVRTLEATPEAEAAWVAHVNAVAARTIYLGCNSWYLGANIPGKPRIFMPLFGFPAYVQKCAEVQQQGYAGFSLTPASC</sequence>
<dbReference type="AlphaFoldDB" id="A0A480ATF9"/>
<evidence type="ECO:0000256" key="7">
    <source>
        <dbReference type="ARBA" id="ARBA00023033"/>
    </source>
</evidence>
<dbReference type="PANTHER" id="PTHR43098">
    <property type="entry name" value="L-ORNITHINE N(5)-MONOOXYGENASE-RELATED"/>
    <property type="match status" value="1"/>
</dbReference>
<name>A0A480ATF9_9BURK</name>
<protein>
    <submittedName>
        <fullName evidence="8">Cyclohexanone monooxygenase</fullName>
    </submittedName>
</protein>
<reference evidence="9" key="1">
    <citation type="submission" date="2019-03" db="EMBL/GenBank/DDBJ databases">
        <title>Aquabacterium pictum sp.nov., the first bacteriochlorophyll a-containing freshwater bacterium in the genus Aquabacterium of the class Betaproteobacteria.</title>
        <authorList>
            <person name="Hirose S."/>
            <person name="Tank M."/>
            <person name="Hara E."/>
            <person name="Tamaki H."/>
            <person name="Takaichi S."/>
            <person name="Haruta S."/>
            <person name="Hanada S."/>
        </authorList>
    </citation>
    <scope>NUCLEOTIDE SEQUENCE [LARGE SCALE GENOMIC DNA]</scope>
    <source>
        <strain evidence="9">W35</strain>
    </source>
</reference>
<dbReference type="GO" id="GO:0004497">
    <property type="term" value="F:monooxygenase activity"/>
    <property type="evidence" value="ECO:0007669"/>
    <property type="project" value="UniProtKB-KW"/>
</dbReference>
<dbReference type="PANTHER" id="PTHR43098:SF3">
    <property type="entry name" value="L-ORNITHINE N(5)-MONOOXYGENASE-RELATED"/>
    <property type="match status" value="1"/>
</dbReference>